<evidence type="ECO:0000256" key="1">
    <source>
        <dbReference type="SAM" id="MobiDB-lite"/>
    </source>
</evidence>
<organism evidence="2 3">
    <name type="scientific">Azospirillum thiophilum</name>
    <dbReference type="NCBI Taxonomy" id="528244"/>
    <lineage>
        <taxon>Bacteria</taxon>
        <taxon>Pseudomonadati</taxon>
        <taxon>Pseudomonadota</taxon>
        <taxon>Alphaproteobacteria</taxon>
        <taxon>Rhodospirillales</taxon>
        <taxon>Azospirillaceae</taxon>
        <taxon>Azospirillum</taxon>
    </lineage>
</organism>
<reference evidence="3" key="1">
    <citation type="submission" date="2015-08" db="EMBL/GenBank/DDBJ databases">
        <title>Complete Genome Sequence of Azospirillum thiophilum BV-S.</title>
        <authorList>
            <person name="Fomenkov A."/>
            <person name="Vincze T."/>
            <person name="Grabovich M."/>
            <person name="Dubinina G."/>
            <person name="Orlova M."/>
            <person name="Belousova E."/>
            <person name="Roberts R.J."/>
        </authorList>
    </citation>
    <scope>NUCLEOTIDE SEQUENCE [LARGE SCALE GENOMIC DNA]</scope>
    <source>
        <strain evidence="3">BV-S</strain>
    </source>
</reference>
<dbReference type="AlphaFoldDB" id="A0AAC9EYC0"/>
<dbReference type="Proteomes" id="UP000069935">
    <property type="component" value="Chromosome 4"/>
</dbReference>
<dbReference type="EMBL" id="CP012404">
    <property type="protein sequence ID" value="ALG74257.1"/>
    <property type="molecule type" value="Genomic_DNA"/>
</dbReference>
<accession>A0AAC9EYC0</accession>
<feature type="compositionally biased region" description="Basic and acidic residues" evidence="1">
    <location>
        <begin position="76"/>
        <end position="86"/>
    </location>
</feature>
<evidence type="ECO:0000313" key="3">
    <source>
        <dbReference type="Proteomes" id="UP000069935"/>
    </source>
</evidence>
<keyword evidence="3" id="KW-1185">Reference proteome</keyword>
<feature type="region of interest" description="Disordered" evidence="1">
    <location>
        <begin position="48"/>
        <end position="86"/>
    </location>
</feature>
<evidence type="ECO:0000313" key="2">
    <source>
        <dbReference type="EMBL" id="ALG74257.1"/>
    </source>
</evidence>
<protein>
    <submittedName>
        <fullName evidence="2">Uncharacterized protein</fullName>
    </submittedName>
</protein>
<dbReference type="KEGG" id="ati:AL072_25165"/>
<name>A0AAC9EYC0_9PROT</name>
<gene>
    <name evidence="2" type="ORF">AL072_25165</name>
</gene>
<sequence length="86" mass="9062">MAARRPKAVLPQPGRRAPRKKEIVMLTLLRTAVLVLPLVAVAACNNEGPAERAGESIDKAGQSVKDAIDPPGPAEKAGRAIDRTVD</sequence>
<proteinExistence type="predicted"/>
<reference evidence="2 3" key="2">
    <citation type="journal article" date="2016" name="Genome Announc.">
        <title>Complete Genome Sequence of a Strain of Azospirillum thiophilum Isolated from a Sulfide Spring.</title>
        <authorList>
            <person name="Fomenkov A."/>
            <person name="Vincze T."/>
            <person name="Grabovich M."/>
            <person name="Anton B.P."/>
            <person name="Dubinina G."/>
            <person name="Orlova M."/>
            <person name="Belousova E."/>
            <person name="Roberts R.J."/>
        </authorList>
    </citation>
    <scope>NUCLEOTIDE SEQUENCE [LARGE SCALE GENOMIC DNA]</scope>
    <source>
        <strain evidence="2 3">BV-S</strain>
    </source>
</reference>
<feature type="compositionally biased region" description="Basic and acidic residues" evidence="1">
    <location>
        <begin position="49"/>
        <end position="58"/>
    </location>
</feature>